<dbReference type="KEGG" id="sufl:FIL70_24255"/>
<evidence type="ECO:0008006" key="4">
    <source>
        <dbReference type="Google" id="ProtNLM"/>
    </source>
</evidence>
<sequence>MAMRRTFVGGLGAMLMSGILPAPSSAAGEPRSRRQWTPFVFWHEDTILVPIAVDGVRTAAILDSGAAVSMVDRSFAAPAKIPDSSVGQALAGPGGKIQASRSGAFQISIGDLAASLPWAALVDLSQVSRAMGWPVGFLLGQDILRKHLFDFRFDTNQFTASPNGTALDTSRLVELTLARGRARNPRSRSRSRATHPSLQLSILAIRARCSFPPHTPMR</sequence>
<keyword evidence="2" id="KW-0614">Plasmid</keyword>
<keyword evidence="1" id="KW-0732">Signal</keyword>
<organism evidence="2 3">
    <name type="scientific">Sphingobium fuliginis ATCC 27551</name>
    <dbReference type="NCBI Taxonomy" id="1208342"/>
    <lineage>
        <taxon>Bacteria</taxon>
        <taxon>Pseudomonadati</taxon>
        <taxon>Pseudomonadota</taxon>
        <taxon>Alphaproteobacteria</taxon>
        <taxon>Sphingomonadales</taxon>
        <taxon>Sphingomonadaceae</taxon>
        <taxon>Sphingobium</taxon>
    </lineage>
</organism>
<evidence type="ECO:0000256" key="1">
    <source>
        <dbReference type="SAM" id="SignalP"/>
    </source>
</evidence>
<evidence type="ECO:0000313" key="3">
    <source>
        <dbReference type="Proteomes" id="UP000311469"/>
    </source>
</evidence>
<evidence type="ECO:0000313" key="2">
    <source>
        <dbReference type="EMBL" id="QDC40263.1"/>
    </source>
</evidence>
<dbReference type="Pfam" id="PF13650">
    <property type="entry name" value="Asp_protease_2"/>
    <property type="match status" value="1"/>
</dbReference>
<dbReference type="EMBL" id="CP041018">
    <property type="protein sequence ID" value="QDC40263.1"/>
    <property type="molecule type" value="Genomic_DNA"/>
</dbReference>
<geneLocation type="plasmid" evidence="3">
    <name>psf1</name>
</geneLocation>
<feature type="chain" id="PRO_5022959065" description="Peptidase A2 domain-containing protein" evidence="1">
    <location>
        <begin position="27"/>
        <end position="218"/>
    </location>
</feature>
<dbReference type="AlphaFoldDB" id="A0A5B8CNK3"/>
<gene>
    <name evidence="2" type="ORF">FIL70_24255</name>
</gene>
<dbReference type="Gene3D" id="2.40.70.10">
    <property type="entry name" value="Acid Proteases"/>
    <property type="match status" value="1"/>
</dbReference>
<feature type="signal peptide" evidence="1">
    <location>
        <begin position="1"/>
        <end position="26"/>
    </location>
</feature>
<name>A0A5B8CNK3_SPHSA</name>
<dbReference type="Proteomes" id="UP000311469">
    <property type="component" value="Plasmid pSF1"/>
</dbReference>
<accession>A0A5B8CNK3</accession>
<protein>
    <recommendedName>
        <fullName evidence="4">Peptidase A2 domain-containing protein</fullName>
    </recommendedName>
</protein>
<proteinExistence type="predicted"/>
<dbReference type="InterPro" id="IPR021109">
    <property type="entry name" value="Peptidase_aspartic_dom_sf"/>
</dbReference>
<reference evidence="2 3" key="1">
    <citation type="submission" date="2019-06" db="EMBL/GenBank/DDBJ databases">
        <title>Genome organization and adaptive potential of archetypical organophosphate degarding Sphingobium fuliginis ATCC 27551.</title>
        <authorList>
            <person name="Sarwar A."/>
            <person name="Parthasarathy S."/>
            <person name="Singh C."/>
            <person name="Siddavattam D."/>
        </authorList>
    </citation>
    <scope>NUCLEOTIDE SEQUENCE [LARGE SCALE GENOMIC DNA]</scope>
    <source>
        <strain evidence="2 3">ATCC 27551</strain>
        <plasmid evidence="3">psf1</plasmid>
    </source>
</reference>
<dbReference type="SUPFAM" id="SSF50630">
    <property type="entry name" value="Acid proteases"/>
    <property type="match status" value="1"/>
</dbReference>